<evidence type="ECO:0000313" key="3">
    <source>
        <dbReference type="Proteomes" id="UP000663828"/>
    </source>
</evidence>
<sequence length="153" mass="17411">MELSKRGYQSRCCESIRISSTYRFNCDTDFGNLAGAFLADHLIECSSYIAGCSFCDFDRYGKMITQESSNYIRVTGIKGYSPPAITKLAIFYIGGRQCETTVNAAGINSHAKFAYYRRQIEHGRHQAGTRDRSRDKDGNINLELFVHEEDEYE</sequence>
<comment type="caution">
    <text evidence="2">The sequence shown here is derived from an EMBL/GenBank/DDBJ whole genome shotgun (WGS) entry which is preliminary data.</text>
</comment>
<dbReference type="Pfam" id="PF07287">
    <property type="entry name" value="AtuA"/>
    <property type="match status" value="2"/>
</dbReference>
<keyword evidence="3" id="KW-1185">Reference proteome</keyword>
<protein>
    <recommendedName>
        <fullName evidence="1">Acyclic terpene utilisation N-terminal domain-containing protein</fullName>
    </recommendedName>
</protein>
<name>A0A816F2S1_ADIRI</name>
<reference evidence="2" key="1">
    <citation type="submission" date="2021-02" db="EMBL/GenBank/DDBJ databases">
        <authorList>
            <person name="Nowell W R."/>
        </authorList>
    </citation>
    <scope>NUCLEOTIDE SEQUENCE</scope>
</reference>
<dbReference type="InterPro" id="IPR010839">
    <property type="entry name" value="AtuA_N"/>
</dbReference>
<dbReference type="PANTHER" id="PTHR47585:SF1">
    <property type="entry name" value="DUF1446 DOMAIN-CONTAINING PROTEIN"/>
    <property type="match status" value="1"/>
</dbReference>
<evidence type="ECO:0000259" key="1">
    <source>
        <dbReference type="Pfam" id="PF07287"/>
    </source>
</evidence>
<organism evidence="2 3">
    <name type="scientific">Adineta ricciae</name>
    <name type="common">Rotifer</name>
    <dbReference type="NCBI Taxonomy" id="249248"/>
    <lineage>
        <taxon>Eukaryota</taxon>
        <taxon>Metazoa</taxon>
        <taxon>Spiralia</taxon>
        <taxon>Gnathifera</taxon>
        <taxon>Rotifera</taxon>
        <taxon>Eurotatoria</taxon>
        <taxon>Bdelloidea</taxon>
        <taxon>Adinetida</taxon>
        <taxon>Adinetidae</taxon>
        <taxon>Adineta</taxon>
    </lineage>
</organism>
<dbReference type="AlphaFoldDB" id="A0A816F2S1"/>
<proteinExistence type="predicted"/>
<feature type="domain" description="Acyclic terpene utilisation N-terminal" evidence="1">
    <location>
        <begin position="27"/>
        <end position="61"/>
    </location>
</feature>
<accession>A0A816F2S1</accession>
<dbReference type="PANTHER" id="PTHR47585">
    <property type="match status" value="1"/>
</dbReference>
<gene>
    <name evidence="2" type="ORF">XAT740_LOCUS56106</name>
</gene>
<dbReference type="EMBL" id="CAJNOR010010830">
    <property type="protein sequence ID" value="CAF1656981.1"/>
    <property type="molecule type" value="Genomic_DNA"/>
</dbReference>
<feature type="domain" description="Acyclic terpene utilisation N-terminal" evidence="1">
    <location>
        <begin position="64"/>
        <end position="126"/>
    </location>
</feature>
<dbReference type="Proteomes" id="UP000663828">
    <property type="component" value="Unassembled WGS sequence"/>
</dbReference>
<evidence type="ECO:0000313" key="2">
    <source>
        <dbReference type="EMBL" id="CAF1656981.1"/>
    </source>
</evidence>